<dbReference type="GO" id="GO:0009658">
    <property type="term" value="P:chloroplast organization"/>
    <property type="evidence" value="ECO:0007669"/>
    <property type="project" value="InterPro"/>
</dbReference>
<dbReference type="Gene3D" id="1.25.40.10">
    <property type="entry name" value="Tetratricopeptide repeat domain"/>
    <property type="match status" value="3"/>
</dbReference>
<evidence type="ECO:0000256" key="1">
    <source>
        <dbReference type="ARBA" id="ARBA00022737"/>
    </source>
</evidence>
<reference evidence="4" key="1">
    <citation type="submission" date="2022-04" db="EMBL/GenBank/DDBJ databases">
        <title>A functionally conserved STORR gene fusion in Papaver species that diverged 16.8 million years ago.</title>
        <authorList>
            <person name="Catania T."/>
        </authorList>
    </citation>
    <scope>NUCLEOTIDE SEQUENCE</scope>
    <source>
        <strain evidence="4">S-188037</strain>
    </source>
</reference>
<dbReference type="Pfam" id="PF13041">
    <property type="entry name" value="PPR_2"/>
    <property type="match status" value="1"/>
</dbReference>
<feature type="repeat" description="PPR" evidence="2">
    <location>
        <begin position="857"/>
        <end position="891"/>
    </location>
</feature>
<evidence type="ECO:0000256" key="2">
    <source>
        <dbReference type="PROSITE-ProRule" id="PRU00708"/>
    </source>
</evidence>
<evidence type="ECO:0000313" key="4">
    <source>
        <dbReference type="EMBL" id="KAI3921531.1"/>
    </source>
</evidence>
<dbReference type="GO" id="GO:0009507">
    <property type="term" value="C:chloroplast"/>
    <property type="evidence" value="ECO:0007669"/>
    <property type="project" value="TreeGrafter"/>
</dbReference>
<dbReference type="Pfam" id="PF01535">
    <property type="entry name" value="PPR"/>
    <property type="match status" value="4"/>
</dbReference>
<dbReference type="SUPFAM" id="SSF48452">
    <property type="entry name" value="TPR-like"/>
    <property type="match status" value="1"/>
</dbReference>
<proteinExistence type="predicted"/>
<keyword evidence="1" id="KW-0677">Repeat</keyword>
<organism evidence="4 5">
    <name type="scientific">Papaver atlanticum</name>
    <dbReference type="NCBI Taxonomy" id="357466"/>
    <lineage>
        <taxon>Eukaryota</taxon>
        <taxon>Viridiplantae</taxon>
        <taxon>Streptophyta</taxon>
        <taxon>Embryophyta</taxon>
        <taxon>Tracheophyta</taxon>
        <taxon>Spermatophyta</taxon>
        <taxon>Magnoliopsida</taxon>
        <taxon>Ranunculales</taxon>
        <taxon>Papaveraceae</taxon>
        <taxon>Papaveroideae</taxon>
        <taxon>Papaver</taxon>
    </lineage>
</organism>
<accession>A0AAD4XKM6</accession>
<feature type="region of interest" description="Disordered" evidence="3">
    <location>
        <begin position="369"/>
        <end position="422"/>
    </location>
</feature>
<name>A0AAD4XKM6_9MAGN</name>
<dbReference type="Pfam" id="PF13812">
    <property type="entry name" value="PPR_3"/>
    <property type="match status" value="1"/>
</dbReference>
<sequence length="1080" mass="124574">MELMLMMNSSNSITMCSICNLVERIDFYGQNTYSNHVFFSIPKKKPMFEISLIKKMNVFSVRRKQPNFRTLNALPKGGEKILEKEFKFQPTFDEYLKAMESVKTCRENSPFKDSNKSMKVSKLGKLSSKSDSEDDGNLEEEQVENVELFEGNESGEENLKVGSVKDRYKRGSKDGSLEKDDSGSVWRSVQRKMNYGENLKVKRGLRENGANRSLERISGRWIKDQGSVVDSGFNESTDAGYNKKGGDYANVKSFRRNEDDWDEEIGQRESKVDLRKKRLIRDEFQVNDRDSDAVGTTDYSSFRKSKTENDRSYRWNVDLDSSDVKKSFRGNEDDWEEEFGQSEGKADMQKKGVIRDKFQVNDRASDAVGTTDYSPFRKSGTENDKVYRGNVDMDPSERTTNRTWTPGKELYGSNAERGGGEIMHDRGARKNEYFPVSNYDRKIDETKMSRSVYRRKPNENQSPALLEQHGPRSISSSSGNWKSIREKLIKYEDDESDLEMERSAFKSFEEFTDVKGMPRVSRQEMEERIQNLAKWLNGADINLPEWMFSKMMRSAKIRFTDHSLLKVIQVLGRFGNWRRVLQVIEWFQSRERFKSHKPKYIYTAALDVLGKSKRPVEALNIFHEMRQQRSTYPDLAAYHCIAVTLGQAGQMKELLDVIDCMRSPPPKKCKLGEFDEWDPRLEPDLVIYDAVLNACVRNKQWEGAFWVLQQLKEQSLQPSSTTYGLVMEVMLACEKYNLVHEFFRKVDKTSMLKSSNYKILVNTLWKEGKTDEAVAAVKNMERRGIVGTASLYYDLARCLCSAGRCEEALMQIEKLCKVANKPLFVTYTGLIQACLDSGSVQNGSYIFDQMHKFCSPNVVTYNIMLKGYLDHGLFEKAKDLFQQMLDDSKQITSIADYKSRVVPDNYTFNTMLDVCVAEKKWDDFAFVYQQMLHHGCHFNTKRHIKMLLEACRAGKGELLETTWKHLIQANRVPPAPIIKERFCMKLEKNDISGAISCITSTSHQTTDKLYAFSEKVWLYLFQNNSNRFQKETVIGLIHELNNIIAGSDRSNPILENLIHSCKEFVMDRTPEADPVPNEAN</sequence>
<dbReference type="PANTHER" id="PTHR46935:SF1">
    <property type="entry name" value="OS01G0674700 PROTEIN"/>
    <property type="match status" value="1"/>
</dbReference>
<feature type="compositionally biased region" description="Basic and acidic residues" evidence="3">
    <location>
        <begin position="107"/>
        <end position="116"/>
    </location>
</feature>
<dbReference type="PANTHER" id="PTHR46935">
    <property type="entry name" value="OS01G0674700 PROTEIN"/>
    <property type="match status" value="1"/>
</dbReference>
<gene>
    <name evidence="4" type="ORF">MKW98_013465</name>
</gene>
<dbReference type="FunFam" id="1.25.40.10:FF:000363">
    <property type="entry name" value="Pentatricopeptide repeat-containing protein"/>
    <property type="match status" value="1"/>
</dbReference>
<feature type="compositionally biased region" description="Low complexity" evidence="3">
    <location>
        <begin position="117"/>
        <end position="129"/>
    </location>
</feature>
<feature type="compositionally biased region" description="Acidic residues" evidence="3">
    <location>
        <begin position="132"/>
        <end position="141"/>
    </location>
</feature>
<keyword evidence="5" id="KW-1185">Reference proteome</keyword>
<feature type="region of interest" description="Disordered" evidence="3">
    <location>
        <begin position="449"/>
        <end position="479"/>
    </location>
</feature>
<dbReference type="Proteomes" id="UP001202328">
    <property type="component" value="Unassembled WGS sequence"/>
</dbReference>
<protein>
    <recommendedName>
        <fullName evidence="6">Pentatricopeptide repeat-containing protein</fullName>
    </recommendedName>
</protein>
<dbReference type="NCBIfam" id="TIGR00756">
    <property type="entry name" value="PPR"/>
    <property type="match status" value="4"/>
</dbReference>
<evidence type="ECO:0000256" key="3">
    <source>
        <dbReference type="SAM" id="MobiDB-lite"/>
    </source>
</evidence>
<dbReference type="InterPro" id="IPR044645">
    <property type="entry name" value="DG1/EMB2279-like"/>
</dbReference>
<feature type="repeat" description="PPR" evidence="2">
    <location>
        <begin position="684"/>
        <end position="718"/>
    </location>
</feature>
<feature type="region of interest" description="Disordered" evidence="3">
    <location>
        <begin position="107"/>
        <end position="141"/>
    </location>
</feature>
<dbReference type="AlphaFoldDB" id="A0AAD4XKM6"/>
<comment type="caution">
    <text evidence="4">The sequence shown here is derived from an EMBL/GenBank/DDBJ whole genome shotgun (WGS) entry which is preliminary data.</text>
</comment>
<dbReference type="PROSITE" id="PS51375">
    <property type="entry name" value="PPR"/>
    <property type="match status" value="3"/>
</dbReference>
<evidence type="ECO:0000313" key="5">
    <source>
        <dbReference type="Proteomes" id="UP001202328"/>
    </source>
</evidence>
<dbReference type="EMBL" id="JAJJMB010008687">
    <property type="protein sequence ID" value="KAI3921531.1"/>
    <property type="molecule type" value="Genomic_DNA"/>
</dbReference>
<dbReference type="InterPro" id="IPR002885">
    <property type="entry name" value="PPR_rpt"/>
</dbReference>
<feature type="repeat" description="PPR" evidence="2">
    <location>
        <begin position="904"/>
        <end position="938"/>
    </location>
</feature>
<evidence type="ECO:0008006" key="6">
    <source>
        <dbReference type="Google" id="ProtNLM"/>
    </source>
</evidence>
<dbReference type="InterPro" id="IPR011990">
    <property type="entry name" value="TPR-like_helical_dom_sf"/>
</dbReference>